<dbReference type="RefSeq" id="WP_160939080.1">
    <property type="nucleotide sequence ID" value="NZ_SNVJ01000025.1"/>
</dbReference>
<accession>A0A845BKI6</accession>
<dbReference type="Proteomes" id="UP000460715">
    <property type="component" value="Unassembled WGS sequence"/>
</dbReference>
<keyword evidence="3" id="KW-1185">Reference proteome</keyword>
<evidence type="ECO:0000256" key="1">
    <source>
        <dbReference type="SAM" id="MobiDB-lite"/>
    </source>
</evidence>
<organism evidence="2 3">
    <name type="scientific">Teichococcus coralli</name>
    <dbReference type="NCBI Taxonomy" id="2545983"/>
    <lineage>
        <taxon>Bacteria</taxon>
        <taxon>Pseudomonadati</taxon>
        <taxon>Pseudomonadota</taxon>
        <taxon>Alphaproteobacteria</taxon>
        <taxon>Acetobacterales</taxon>
        <taxon>Roseomonadaceae</taxon>
        <taxon>Roseomonas</taxon>
    </lineage>
</organism>
<comment type="caution">
    <text evidence="2">The sequence shown here is derived from an EMBL/GenBank/DDBJ whole genome shotgun (WGS) entry which is preliminary data.</text>
</comment>
<evidence type="ECO:0008006" key="4">
    <source>
        <dbReference type="Google" id="ProtNLM"/>
    </source>
</evidence>
<evidence type="ECO:0000313" key="3">
    <source>
        <dbReference type="Proteomes" id="UP000460715"/>
    </source>
</evidence>
<feature type="region of interest" description="Disordered" evidence="1">
    <location>
        <begin position="22"/>
        <end position="44"/>
    </location>
</feature>
<dbReference type="EMBL" id="SNVJ01000025">
    <property type="protein sequence ID" value="MXP65672.1"/>
    <property type="molecule type" value="Genomic_DNA"/>
</dbReference>
<dbReference type="OrthoDB" id="7285122at2"/>
<evidence type="ECO:0000313" key="2">
    <source>
        <dbReference type="EMBL" id="MXP65672.1"/>
    </source>
</evidence>
<feature type="compositionally biased region" description="Pro residues" evidence="1">
    <location>
        <begin position="25"/>
        <end position="41"/>
    </location>
</feature>
<sequence>MPPARAADPWSEVWDAYEARQSVPLPAPAAPAPEQVPPPAQPRRRGRLLLAGGLALGAIGLSGPAQPLLGMAGLALWRDAPALLRRLDLPSGLPPPSLATTSASGGVEAERYLAGLTGAVMEGWGDPVALRRMVQARQALPPLRDGALRPLEAVRRLRPLGWGRVRVEIGPAQGPGGLGFDLAWHAGGWRVTRLQLLDPPEGPA</sequence>
<dbReference type="AlphaFoldDB" id="A0A845BKI6"/>
<protein>
    <recommendedName>
        <fullName evidence="4">DUF2939 domain-containing protein</fullName>
    </recommendedName>
</protein>
<name>A0A845BKI6_9PROT</name>
<proteinExistence type="predicted"/>
<gene>
    <name evidence="2" type="ORF">E0493_20180</name>
</gene>
<reference evidence="2 3" key="1">
    <citation type="submission" date="2019-03" db="EMBL/GenBank/DDBJ databases">
        <title>Roseomonas sp. a novel Roseomonas species isolated from Sea whip Gorgonian.</title>
        <authorList>
            <person name="Li F."/>
            <person name="Pan X."/>
            <person name="Huang S."/>
            <person name="Li Z."/>
            <person name="Meng B."/>
        </authorList>
    </citation>
    <scope>NUCLEOTIDE SEQUENCE [LARGE SCALE GENOMIC DNA]</scope>
    <source>
        <strain evidence="2 3">M0104</strain>
    </source>
</reference>